<dbReference type="Pfam" id="PF10035">
    <property type="entry name" value="DUF2179"/>
    <property type="match status" value="1"/>
</dbReference>
<protein>
    <submittedName>
        <fullName evidence="9">Uncharacterized protein</fullName>
    </submittedName>
</protein>
<dbReference type="AlphaFoldDB" id="A0A147K0J1"/>
<dbReference type="InterPro" id="IPR044035">
    <property type="entry name" value="DUF5698"/>
</dbReference>
<feature type="domain" description="DUF5698" evidence="8">
    <location>
        <begin position="23"/>
        <end position="79"/>
    </location>
</feature>
<name>A0A147K0J1_HADYE</name>
<organism evidence="9 10">
    <name type="scientific">Hadarchaeum yellowstonense</name>
    <dbReference type="NCBI Taxonomy" id="1776334"/>
    <lineage>
        <taxon>Archaea</taxon>
        <taxon>Methanobacteriati</taxon>
        <taxon>Candidatus Hadarchaeota</taxon>
        <taxon>Candidatus Hadarchaeia</taxon>
        <taxon>Candidatus Hadarchaeales</taxon>
        <taxon>Candidatus Hadarchaeaceae</taxon>
        <taxon>Candidatus Hadarchaeum</taxon>
    </lineage>
</organism>
<keyword evidence="4 6" id="KW-1133">Transmembrane helix</keyword>
<dbReference type="GO" id="GO:0005886">
    <property type="term" value="C:plasma membrane"/>
    <property type="evidence" value="ECO:0007669"/>
    <property type="project" value="UniProtKB-SubCell"/>
</dbReference>
<dbReference type="PANTHER" id="PTHR40060">
    <property type="entry name" value="UPF0316 PROTEIN YEBE"/>
    <property type="match status" value="1"/>
</dbReference>
<dbReference type="EMBL" id="LQMQ01000007">
    <property type="protein sequence ID" value="KUO42383.1"/>
    <property type="molecule type" value="Genomic_DNA"/>
</dbReference>
<dbReference type="InterPro" id="IPR019264">
    <property type="entry name" value="DUF2179"/>
</dbReference>
<evidence type="ECO:0000256" key="1">
    <source>
        <dbReference type="ARBA" id="ARBA00004651"/>
    </source>
</evidence>
<proteinExistence type="inferred from homology"/>
<feature type="transmembrane region" description="Helical" evidence="6">
    <location>
        <begin position="62"/>
        <end position="79"/>
    </location>
</feature>
<evidence type="ECO:0000313" key="9">
    <source>
        <dbReference type="EMBL" id="KUO42383.1"/>
    </source>
</evidence>
<evidence type="ECO:0000256" key="4">
    <source>
        <dbReference type="ARBA" id="ARBA00022989"/>
    </source>
</evidence>
<feature type="domain" description="DUF2179" evidence="7">
    <location>
        <begin position="113"/>
        <end position="165"/>
    </location>
</feature>
<dbReference type="NCBIfam" id="NF003191">
    <property type="entry name" value="PRK04164.1-2"/>
    <property type="match status" value="1"/>
</dbReference>
<sequence>MEEAILWTLLIFLARLTDVSMGTLRTILIIRGRRGIAAFSAFFEIMVWVLAVSRVITQLDRWYYIVAFALGFASGNYLGSYLEEKIAMGYCFAYVVPSEKQTNLAEILRKHGFGVTVVKGEGLKGTEYVYNIVLRRRDTHRFLKTLEANDKKAFYTIMDVHALHGGYMRSATKRKI</sequence>
<evidence type="ECO:0000256" key="6">
    <source>
        <dbReference type="SAM" id="Phobius"/>
    </source>
</evidence>
<dbReference type="PANTHER" id="PTHR40060:SF1">
    <property type="entry name" value="UPF0316 PROTEIN YEBE"/>
    <property type="match status" value="1"/>
</dbReference>
<dbReference type="HAMAP" id="MF_01515">
    <property type="entry name" value="UPF0316"/>
    <property type="match status" value="1"/>
</dbReference>
<dbReference type="CDD" id="cd16381">
    <property type="entry name" value="YitT_C_like_1"/>
    <property type="match status" value="1"/>
</dbReference>
<evidence type="ECO:0000256" key="5">
    <source>
        <dbReference type="ARBA" id="ARBA00023136"/>
    </source>
</evidence>
<comment type="subcellular location">
    <subcellularLocation>
        <location evidence="1">Cell membrane</location>
        <topology evidence="1">Multi-pass membrane protein</topology>
    </subcellularLocation>
</comment>
<evidence type="ECO:0000259" key="8">
    <source>
        <dbReference type="Pfam" id="PF18955"/>
    </source>
</evidence>
<evidence type="ECO:0000256" key="3">
    <source>
        <dbReference type="ARBA" id="ARBA00022692"/>
    </source>
</evidence>
<keyword evidence="5 6" id="KW-0472">Membrane</keyword>
<feature type="transmembrane region" description="Helical" evidence="6">
    <location>
        <begin position="36"/>
        <end position="56"/>
    </location>
</feature>
<keyword evidence="3 6" id="KW-0812">Transmembrane</keyword>
<reference evidence="9 10" key="1">
    <citation type="journal article" date="2016" name="Nat. Microbiol.">
        <title>Genomic inference of the metabolism of cosmopolitan subsurface Archaea, Hadesarchaea.</title>
        <authorList>
            <person name="Baker B.J."/>
            <person name="Saw J.H."/>
            <person name="Lind A.E."/>
            <person name="Lazar C.S."/>
            <person name="Hinrichs K.-U."/>
            <person name="Teske A.P."/>
            <person name="Ettema T.J."/>
        </authorList>
    </citation>
    <scope>NUCLEOTIDE SEQUENCE [LARGE SCALE GENOMIC DNA]</scope>
</reference>
<comment type="caution">
    <text evidence="9">The sequence shown here is derived from an EMBL/GenBank/DDBJ whole genome shotgun (WGS) entry which is preliminary data.</text>
</comment>
<evidence type="ECO:0000256" key="2">
    <source>
        <dbReference type="ARBA" id="ARBA00022475"/>
    </source>
</evidence>
<accession>A0A147K0J1</accession>
<evidence type="ECO:0000313" key="10">
    <source>
        <dbReference type="Proteomes" id="UP000074294"/>
    </source>
</evidence>
<dbReference type="Pfam" id="PF18955">
    <property type="entry name" value="DUF5698"/>
    <property type="match status" value="1"/>
</dbReference>
<dbReference type="InterPro" id="IPR022930">
    <property type="entry name" value="UPF0316"/>
</dbReference>
<dbReference type="STRING" id="1776334.APZ16_02810"/>
<gene>
    <name evidence="9" type="ORF">APZ16_02810</name>
</gene>
<evidence type="ECO:0000259" key="7">
    <source>
        <dbReference type="Pfam" id="PF10035"/>
    </source>
</evidence>
<dbReference type="Proteomes" id="UP000074294">
    <property type="component" value="Unassembled WGS sequence"/>
</dbReference>
<keyword evidence="2" id="KW-1003">Cell membrane</keyword>